<comment type="caution">
    <text evidence="1">The sequence shown here is derived from an EMBL/GenBank/DDBJ whole genome shotgun (WGS) entry which is preliminary data.</text>
</comment>
<organism evidence="1 2">
    <name type="scientific">candidate division WWE3 bacterium RIFCSPHIGHO2_02_FULL_38_14</name>
    <dbReference type="NCBI Taxonomy" id="1802620"/>
    <lineage>
        <taxon>Bacteria</taxon>
        <taxon>Katanobacteria</taxon>
    </lineage>
</organism>
<dbReference type="STRING" id="1802620.A3D91_00110"/>
<dbReference type="AlphaFoldDB" id="A0A1F4V867"/>
<name>A0A1F4V867_UNCKA</name>
<accession>A0A1F4V867</accession>
<evidence type="ECO:0000313" key="2">
    <source>
        <dbReference type="Proteomes" id="UP000178127"/>
    </source>
</evidence>
<gene>
    <name evidence="1" type="ORF">A3D91_00110</name>
</gene>
<protein>
    <recommendedName>
        <fullName evidence="3">Nucleoside 2-deoxyribosyltransferase</fullName>
    </recommendedName>
</protein>
<evidence type="ECO:0008006" key="3">
    <source>
        <dbReference type="Google" id="ProtNLM"/>
    </source>
</evidence>
<evidence type="ECO:0000313" key="1">
    <source>
        <dbReference type="EMBL" id="OGC53421.1"/>
    </source>
</evidence>
<dbReference type="Proteomes" id="UP000178127">
    <property type="component" value="Unassembled WGS sequence"/>
</dbReference>
<proteinExistence type="predicted"/>
<sequence length="129" mass="15110">MKFYIASRLKNKQLVKEIHDKLERNGHEIISTWIREKNIMPYEMYEKAAKERAIQCIKEIGKCDIFILITDSEGAGMYTELGVAIQSINIKNTPKIYVIGNHLTRSMFFFYPNVKRFKTFDGVLEDINN</sequence>
<dbReference type="Gene3D" id="3.40.50.450">
    <property type="match status" value="1"/>
</dbReference>
<reference evidence="1 2" key="1">
    <citation type="journal article" date="2016" name="Nat. Commun.">
        <title>Thousands of microbial genomes shed light on interconnected biogeochemical processes in an aquifer system.</title>
        <authorList>
            <person name="Anantharaman K."/>
            <person name="Brown C.T."/>
            <person name="Hug L.A."/>
            <person name="Sharon I."/>
            <person name="Castelle C.J."/>
            <person name="Probst A.J."/>
            <person name="Thomas B.C."/>
            <person name="Singh A."/>
            <person name="Wilkins M.J."/>
            <person name="Karaoz U."/>
            <person name="Brodie E.L."/>
            <person name="Williams K.H."/>
            <person name="Hubbard S.S."/>
            <person name="Banfield J.F."/>
        </authorList>
    </citation>
    <scope>NUCLEOTIDE SEQUENCE [LARGE SCALE GENOMIC DNA]</scope>
</reference>
<dbReference type="EMBL" id="MEVD01000014">
    <property type="protein sequence ID" value="OGC53421.1"/>
    <property type="molecule type" value="Genomic_DNA"/>
</dbReference>
<dbReference type="SUPFAM" id="SSF52309">
    <property type="entry name" value="N-(deoxy)ribosyltransferase-like"/>
    <property type="match status" value="1"/>
</dbReference>